<evidence type="ECO:0000313" key="6">
    <source>
        <dbReference type="EMBL" id="MFC5286495.1"/>
    </source>
</evidence>
<feature type="domain" description="HTH tetR-type" evidence="5">
    <location>
        <begin position="10"/>
        <end position="69"/>
    </location>
</feature>
<keyword evidence="1" id="KW-0805">Transcription regulation</keyword>
<dbReference type="InterPro" id="IPR050109">
    <property type="entry name" value="HTH-type_TetR-like_transc_reg"/>
</dbReference>
<keyword evidence="7" id="KW-1185">Reference proteome</keyword>
<dbReference type="PANTHER" id="PTHR30055:SF234">
    <property type="entry name" value="HTH-TYPE TRANSCRIPTIONAL REGULATOR BETI"/>
    <property type="match status" value="1"/>
</dbReference>
<gene>
    <name evidence="6" type="ORF">ACFPM7_05480</name>
</gene>
<sequence>MARKSGRTPEETRRALLDAAATVIRDRGMAASLDEIARVAAVSKGGLLYHFATKDDLVRALAQDMLEAFRAQVAAAADPADTAPGRLTRGYVRACLASAHEEAALREAVALVARLHSFPEVADLARDDTRRWTEDLRADGLPDHVLALVVAAADGAGIAPLWGGVVPSVEARMLERQLLHLTLDRRLWPHLLPEVEESDQR</sequence>
<dbReference type="InterPro" id="IPR041479">
    <property type="entry name" value="TetR_CgmR_C"/>
</dbReference>
<reference evidence="7" key="1">
    <citation type="journal article" date="2019" name="Int. J. Syst. Evol. Microbiol.">
        <title>The Global Catalogue of Microorganisms (GCM) 10K type strain sequencing project: providing services to taxonomists for standard genome sequencing and annotation.</title>
        <authorList>
            <consortium name="The Broad Institute Genomics Platform"/>
            <consortium name="The Broad Institute Genome Sequencing Center for Infectious Disease"/>
            <person name="Wu L."/>
            <person name="Ma J."/>
        </authorList>
    </citation>
    <scope>NUCLEOTIDE SEQUENCE [LARGE SCALE GENOMIC DNA]</scope>
    <source>
        <strain evidence="7">CCUG 59778</strain>
    </source>
</reference>
<evidence type="ECO:0000256" key="3">
    <source>
        <dbReference type="ARBA" id="ARBA00023163"/>
    </source>
</evidence>
<name>A0ABW0EJU2_9PSEU</name>
<evidence type="ECO:0000259" key="5">
    <source>
        <dbReference type="PROSITE" id="PS50977"/>
    </source>
</evidence>
<proteinExistence type="predicted"/>
<dbReference type="SUPFAM" id="SSF46689">
    <property type="entry name" value="Homeodomain-like"/>
    <property type="match status" value="1"/>
</dbReference>
<dbReference type="PRINTS" id="PR00455">
    <property type="entry name" value="HTHTETR"/>
</dbReference>
<dbReference type="InterPro" id="IPR001647">
    <property type="entry name" value="HTH_TetR"/>
</dbReference>
<dbReference type="RefSeq" id="WP_378244477.1">
    <property type="nucleotide sequence ID" value="NZ_JBHSKF010000002.1"/>
</dbReference>
<keyword evidence="2 4" id="KW-0238">DNA-binding</keyword>
<feature type="DNA-binding region" description="H-T-H motif" evidence="4">
    <location>
        <begin position="32"/>
        <end position="51"/>
    </location>
</feature>
<organism evidence="6 7">
    <name type="scientific">Actinokineospora guangxiensis</name>
    <dbReference type="NCBI Taxonomy" id="1490288"/>
    <lineage>
        <taxon>Bacteria</taxon>
        <taxon>Bacillati</taxon>
        <taxon>Actinomycetota</taxon>
        <taxon>Actinomycetes</taxon>
        <taxon>Pseudonocardiales</taxon>
        <taxon>Pseudonocardiaceae</taxon>
        <taxon>Actinokineospora</taxon>
    </lineage>
</organism>
<dbReference type="InterPro" id="IPR009057">
    <property type="entry name" value="Homeodomain-like_sf"/>
</dbReference>
<dbReference type="PANTHER" id="PTHR30055">
    <property type="entry name" value="HTH-TYPE TRANSCRIPTIONAL REGULATOR RUTR"/>
    <property type="match status" value="1"/>
</dbReference>
<dbReference type="Pfam" id="PF17937">
    <property type="entry name" value="TetR_C_28"/>
    <property type="match status" value="1"/>
</dbReference>
<evidence type="ECO:0000313" key="7">
    <source>
        <dbReference type="Proteomes" id="UP001596157"/>
    </source>
</evidence>
<dbReference type="Gene3D" id="1.10.357.10">
    <property type="entry name" value="Tetracycline Repressor, domain 2"/>
    <property type="match status" value="1"/>
</dbReference>
<evidence type="ECO:0000256" key="4">
    <source>
        <dbReference type="PROSITE-ProRule" id="PRU00335"/>
    </source>
</evidence>
<protein>
    <submittedName>
        <fullName evidence="6">TetR/AcrR family transcriptional regulator</fullName>
    </submittedName>
</protein>
<dbReference type="Proteomes" id="UP001596157">
    <property type="component" value="Unassembled WGS sequence"/>
</dbReference>
<keyword evidence="3" id="KW-0804">Transcription</keyword>
<evidence type="ECO:0000256" key="1">
    <source>
        <dbReference type="ARBA" id="ARBA00023015"/>
    </source>
</evidence>
<accession>A0ABW0EJU2</accession>
<comment type="caution">
    <text evidence="6">The sequence shown here is derived from an EMBL/GenBank/DDBJ whole genome shotgun (WGS) entry which is preliminary data.</text>
</comment>
<dbReference type="EMBL" id="JBHSKF010000002">
    <property type="protein sequence ID" value="MFC5286495.1"/>
    <property type="molecule type" value="Genomic_DNA"/>
</dbReference>
<evidence type="ECO:0000256" key="2">
    <source>
        <dbReference type="ARBA" id="ARBA00023125"/>
    </source>
</evidence>
<dbReference type="Pfam" id="PF00440">
    <property type="entry name" value="TetR_N"/>
    <property type="match status" value="1"/>
</dbReference>
<dbReference type="PROSITE" id="PS50977">
    <property type="entry name" value="HTH_TETR_2"/>
    <property type="match status" value="1"/>
</dbReference>